<dbReference type="RefSeq" id="XP_060282004.1">
    <property type="nucleotide sequence ID" value="XM_060424144.1"/>
</dbReference>
<dbReference type="GeneID" id="85307331"/>
<protein>
    <submittedName>
        <fullName evidence="2">Uncharacterized protein</fullName>
    </submittedName>
</protein>
<dbReference type="AlphaFoldDB" id="A0AAJ0FEP4"/>
<dbReference type="EMBL" id="MU839014">
    <property type="protein sequence ID" value="KAK1765791.1"/>
    <property type="molecule type" value="Genomic_DNA"/>
</dbReference>
<proteinExistence type="predicted"/>
<gene>
    <name evidence="2" type="ORF">QBC33DRAFT_426362</name>
</gene>
<accession>A0AAJ0FEP4</accession>
<evidence type="ECO:0000313" key="3">
    <source>
        <dbReference type="Proteomes" id="UP001244011"/>
    </source>
</evidence>
<keyword evidence="3" id="KW-1185">Reference proteome</keyword>
<comment type="caution">
    <text evidence="2">The sequence shown here is derived from an EMBL/GenBank/DDBJ whole genome shotgun (WGS) entry which is preliminary data.</text>
</comment>
<evidence type="ECO:0000256" key="1">
    <source>
        <dbReference type="SAM" id="MobiDB-lite"/>
    </source>
</evidence>
<evidence type="ECO:0000313" key="2">
    <source>
        <dbReference type="EMBL" id="KAK1765791.1"/>
    </source>
</evidence>
<feature type="non-terminal residue" evidence="2">
    <location>
        <position position="1"/>
    </location>
</feature>
<dbReference type="Proteomes" id="UP001244011">
    <property type="component" value="Unassembled WGS sequence"/>
</dbReference>
<reference evidence="2" key="1">
    <citation type="submission" date="2023-06" db="EMBL/GenBank/DDBJ databases">
        <title>Genome-scale phylogeny and comparative genomics of the fungal order Sordariales.</title>
        <authorList>
            <consortium name="Lawrence Berkeley National Laboratory"/>
            <person name="Hensen N."/>
            <person name="Bonometti L."/>
            <person name="Westerberg I."/>
            <person name="Brannstrom I.O."/>
            <person name="Guillou S."/>
            <person name="Cros-Aarteil S."/>
            <person name="Calhoun S."/>
            <person name="Haridas S."/>
            <person name="Kuo A."/>
            <person name="Mondo S."/>
            <person name="Pangilinan J."/>
            <person name="Riley R."/>
            <person name="Labutti K."/>
            <person name="Andreopoulos B."/>
            <person name="Lipzen A."/>
            <person name="Chen C."/>
            <person name="Yanf M."/>
            <person name="Daum C."/>
            <person name="Ng V."/>
            <person name="Clum A."/>
            <person name="Steindorff A."/>
            <person name="Ohm R."/>
            <person name="Martin F."/>
            <person name="Silar P."/>
            <person name="Natvig D."/>
            <person name="Lalanne C."/>
            <person name="Gautier V."/>
            <person name="Ament-Velasquez S.L."/>
            <person name="Kruys A."/>
            <person name="Hutchinson M.I."/>
            <person name="Powell A.J."/>
            <person name="Barry K."/>
            <person name="Miller A.N."/>
            <person name="Grigoriev I.V."/>
            <person name="Debuchy R."/>
            <person name="Gladieux P."/>
            <person name="Thoren M.H."/>
            <person name="Johannesson H."/>
        </authorList>
    </citation>
    <scope>NUCLEOTIDE SEQUENCE</scope>
    <source>
        <strain evidence="2">8032-3</strain>
    </source>
</reference>
<organism evidence="2 3">
    <name type="scientific">Phialemonium atrogriseum</name>
    <dbReference type="NCBI Taxonomy" id="1093897"/>
    <lineage>
        <taxon>Eukaryota</taxon>
        <taxon>Fungi</taxon>
        <taxon>Dikarya</taxon>
        <taxon>Ascomycota</taxon>
        <taxon>Pezizomycotina</taxon>
        <taxon>Sordariomycetes</taxon>
        <taxon>Sordariomycetidae</taxon>
        <taxon>Cephalothecales</taxon>
        <taxon>Cephalothecaceae</taxon>
        <taxon>Phialemonium</taxon>
    </lineage>
</organism>
<feature type="non-terminal residue" evidence="2">
    <location>
        <position position="183"/>
    </location>
</feature>
<feature type="region of interest" description="Disordered" evidence="1">
    <location>
        <begin position="55"/>
        <end position="89"/>
    </location>
</feature>
<feature type="compositionally biased region" description="Polar residues" evidence="1">
    <location>
        <begin position="69"/>
        <end position="81"/>
    </location>
</feature>
<name>A0AAJ0FEP4_9PEZI</name>
<sequence length="183" mass="19504">ITGTTSDDPSATRVVDIFYIDERAYEGLPYTLFHRDSGSVVGVTDDVTTFAITTTRGDRRPRPTHSRTDNVTTGIPTLTSSPPKPDLTGEPSIITQGPGTFEFTGARFGGANHTVVNRCSLNGTAGAACNLTHVGSIWYTSDPDWNGTFSTYSYNWTSGDRFGFAPVTITAGVDKMGPPSSPS</sequence>